<proteinExistence type="predicted"/>
<sequence length="350" mass="41398">MRLFFFCICTFIFSSVIVADNENCTPQQHNGKPHIIVTHIYARDFLYEEKNVDWESEIRALSSVKRVHRRYGTSIFDGARGVGISAEEGISWPDIRGHRVRFLTKKQLNSPVDEIGIIVSFSFLKSRRYLPYDANLHEKDTWENVLLPSKIDLEVDSWHGKSTIPVPVIGVVADEFLPKPYVITCGFLEILRNWRSEFLYMLKNRKNEPLVLPPAQSIYYTLTESQRMWLQDNEKVVEQIEEKLSIPVFVDFWDNGEAIQCRLVIEPEEEISRKKVKEIDEHLRSYTELRDLPEAMVDFIPVWKWENVEFYRKYDADHFAIYLKNNDQNVLQELKKIGLKIIWFRNDTRY</sequence>
<keyword evidence="1" id="KW-0732">Signal</keyword>
<name>A0A5S9IPY2_UABAM</name>
<protein>
    <submittedName>
        <fullName evidence="2">Uncharacterized protein</fullName>
    </submittedName>
</protein>
<organism evidence="2 3">
    <name type="scientific">Uabimicrobium amorphum</name>
    <dbReference type="NCBI Taxonomy" id="2596890"/>
    <lineage>
        <taxon>Bacteria</taxon>
        <taxon>Pseudomonadati</taxon>
        <taxon>Planctomycetota</taxon>
        <taxon>Candidatus Uabimicrobiia</taxon>
        <taxon>Candidatus Uabimicrobiales</taxon>
        <taxon>Candidatus Uabimicrobiaceae</taxon>
        <taxon>Candidatus Uabimicrobium</taxon>
    </lineage>
</organism>
<dbReference type="Proteomes" id="UP000326354">
    <property type="component" value="Chromosome"/>
</dbReference>
<evidence type="ECO:0000313" key="2">
    <source>
        <dbReference type="EMBL" id="BBM85909.1"/>
    </source>
</evidence>
<feature type="signal peptide" evidence="1">
    <location>
        <begin position="1"/>
        <end position="19"/>
    </location>
</feature>
<feature type="chain" id="PRO_5025053822" evidence="1">
    <location>
        <begin position="20"/>
        <end position="350"/>
    </location>
</feature>
<gene>
    <name evidence="2" type="ORF">UABAM_04291</name>
</gene>
<dbReference type="AlphaFoldDB" id="A0A5S9IPY2"/>
<reference evidence="2 3" key="1">
    <citation type="submission" date="2019-08" db="EMBL/GenBank/DDBJ databases">
        <title>Complete genome sequence of Candidatus Uab amorphum.</title>
        <authorList>
            <person name="Shiratori T."/>
            <person name="Suzuki S."/>
            <person name="Kakizawa Y."/>
            <person name="Ishida K."/>
        </authorList>
    </citation>
    <scope>NUCLEOTIDE SEQUENCE [LARGE SCALE GENOMIC DNA]</scope>
    <source>
        <strain evidence="2 3">SRT547</strain>
    </source>
</reference>
<evidence type="ECO:0000313" key="3">
    <source>
        <dbReference type="Proteomes" id="UP000326354"/>
    </source>
</evidence>
<dbReference type="KEGG" id="uam:UABAM_04291"/>
<dbReference type="RefSeq" id="WP_151969996.1">
    <property type="nucleotide sequence ID" value="NZ_AP019860.1"/>
</dbReference>
<evidence type="ECO:0000256" key="1">
    <source>
        <dbReference type="SAM" id="SignalP"/>
    </source>
</evidence>
<accession>A0A5S9IPY2</accession>
<keyword evidence="3" id="KW-1185">Reference proteome</keyword>
<dbReference type="EMBL" id="AP019860">
    <property type="protein sequence ID" value="BBM85909.1"/>
    <property type="molecule type" value="Genomic_DNA"/>
</dbReference>